<accession>A0A4Y8LJ59</accession>
<name>A0A4Y8LJ59_9BACL</name>
<dbReference type="OrthoDB" id="1640349at2"/>
<dbReference type="RefSeq" id="WP_134381732.1">
    <property type="nucleotide sequence ID" value="NZ_SORX01000005.1"/>
</dbReference>
<dbReference type="Pfam" id="PF06898">
    <property type="entry name" value="YqfD"/>
    <property type="match status" value="1"/>
</dbReference>
<evidence type="ECO:0008006" key="3">
    <source>
        <dbReference type="Google" id="ProtNLM"/>
    </source>
</evidence>
<evidence type="ECO:0000313" key="1">
    <source>
        <dbReference type="EMBL" id="TFE01112.1"/>
    </source>
</evidence>
<dbReference type="PIRSF" id="PIRSF029895">
    <property type="entry name" value="SpoIV"/>
    <property type="match status" value="1"/>
</dbReference>
<evidence type="ECO:0000313" key="2">
    <source>
        <dbReference type="Proteomes" id="UP000297776"/>
    </source>
</evidence>
<dbReference type="Proteomes" id="UP000297776">
    <property type="component" value="Unassembled WGS sequence"/>
</dbReference>
<sequence length="410" mass="46629">MNMLLFPETLKKYFLMVSMMIKKLLRVRVEIKGENGSLILSRLLIDRIHLKDIVNDSGNMTFVMHYSELHKLRKAARHTGCSISLSREGKNSEILTSLKSNISSVMAFFISLIIFLNAFQYIWTIDITGANPEIRSEAAEVLTKNGVRTGIRHSDLLSNQESAAILYKEIEQLSWTDFELKGSKLIVSLREKDFLADQEDEKNAHLVASKTGTVHTISVSSGTPVVKRDEVVSKGEILVSGYIGREGYEKAVTAKGTVKALTWYTVNVSMPQIKKGNKFTGQTYNKYALKIDSFTTPFVSLERDEYNRQIRSTDEKRFTLFGYELPFQIIKQEYKEVSEEEMTLTSDQYKEVLTTIAAKDVLSVTDGNGQILEEKILHEDIENGKVKLTIFYQVIENIAETKPFTEETRE</sequence>
<reference evidence="1 2" key="1">
    <citation type="submission" date="2019-03" db="EMBL/GenBank/DDBJ databases">
        <authorList>
            <person name="Yang Y."/>
        </authorList>
    </citation>
    <scope>NUCLEOTIDE SEQUENCE [LARGE SCALE GENOMIC DNA]</scope>
    <source>
        <strain evidence="1 2">ASL-1</strain>
    </source>
</reference>
<protein>
    <recommendedName>
        <fullName evidence="3">Sporulation protein YqfD</fullName>
    </recommendedName>
</protein>
<organism evidence="1 2">
    <name type="scientific">Jeotgalibacillus salarius</name>
    <dbReference type="NCBI Taxonomy" id="546023"/>
    <lineage>
        <taxon>Bacteria</taxon>
        <taxon>Bacillati</taxon>
        <taxon>Bacillota</taxon>
        <taxon>Bacilli</taxon>
        <taxon>Bacillales</taxon>
        <taxon>Caryophanaceae</taxon>
        <taxon>Jeotgalibacillus</taxon>
    </lineage>
</organism>
<keyword evidence="2" id="KW-1185">Reference proteome</keyword>
<comment type="caution">
    <text evidence="1">The sequence shown here is derived from an EMBL/GenBank/DDBJ whole genome shotgun (WGS) entry which is preliminary data.</text>
</comment>
<dbReference type="EMBL" id="SORX01000005">
    <property type="protein sequence ID" value="TFE01112.1"/>
    <property type="molecule type" value="Genomic_DNA"/>
</dbReference>
<proteinExistence type="predicted"/>
<dbReference type="InterPro" id="IPR010690">
    <property type="entry name" value="YqfD"/>
</dbReference>
<dbReference type="AlphaFoldDB" id="A0A4Y8LJ59"/>
<gene>
    <name evidence="1" type="ORF">E2626_10655</name>
</gene>